<organism evidence="1 2">
    <name type="scientific">Ectopseudomonas oleovorans</name>
    <name type="common">Pseudomonas oleovorans</name>
    <dbReference type="NCBI Taxonomy" id="301"/>
    <lineage>
        <taxon>Bacteria</taxon>
        <taxon>Pseudomonadati</taxon>
        <taxon>Pseudomonadota</taxon>
        <taxon>Gammaproteobacteria</taxon>
        <taxon>Pseudomonadales</taxon>
        <taxon>Pseudomonadaceae</taxon>
        <taxon>Ectopseudomonas</taxon>
    </lineage>
</organism>
<dbReference type="AlphaFoldDB" id="A0A397MKR6"/>
<sequence>MGSNPIVLFELDIAVPAQQFRIEYTLVDKGGLPVVPEFLLRLLKISALLPAEIARYFGFSIKELSVAITPFLQSGEIRIRPDGRAELTEIGLRLFSESHETPIVKRKEERQQTFSFDLLAFSYLGRSLKSVESKRTLELQAPVETLTESCKLAVSAFMGQIYEIHRAGDLGGQQQDRLPPELYKVADAKKTREGWEIVEERAAIDPDARQVRFIAKDGLRENEDYLRQRTEQLNRQITTENLEQVLALTDYFGDSASYDFLKSSELDLSRLHSVAKSTNISDPRLFGSLQLQENWDKVSSLLRKHLKELQRAPQDEPLKLTWIAPASHGLWGKTARHGEICSAFAEFANTKVRKDKGGRVVFDVKILIPLSDERDMPGIKRAKADCSDAKDLLFGFVESEALAPIEAIVVQGRCAVVIYHLIIPRISPVPIPFGFVTEEPAKIERISNVINSTLEEYVAGNRQRFLGAINQNKVK</sequence>
<dbReference type="Proteomes" id="UP000265836">
    <property type="component" value="Unassembled WGS sequence"/>
</dbReference>
<evidence type="ECO:0000313" key="2">
    <source>
        <dbReference type="Proteomes" id="UP000265836"/>
    </source>
</evidence>
<gene>
    <name evidence="1" type="ORF">DFO61_2915</name>
</gene>
<comment type="caution">
    <text evidence="1">The sequence shown here is derived from an EMBL/GenBank/DDBJ whole genome shotgun (WGS) entry which is preliminary data.</text>
</comment>
<accession>A0A397MKR6</accession>
<protein>
    <submittedName>
        <fullName evidence="1">Uncharacterized protein</fullName>
    </submittedName>
</protein>
<dbReference type="EMBL" id="QXDA01000004">
    <property type="protein sequence ID" value="RIA22241.1"/>
    <property type="molecule type" value="Genomic_DNA"/>
</dbReference>
<name>A0A397MKR6_ECTOL</name>
<reference evidence="1 2" key="1">
    <citation type="submission" date="2018-08" db="EMBL/GenBank/DDBJ databases">
        <title>Genome sequencing of rice bacterial endophytes.</title>
        <authorList>
            <person name="Venturi V."/>
        </authorList>
    </citation>
    <scope>NUCLEOTIDE SEQUENCE [LARGE SCALE GENOMIC DNA]</scope>
    <source>
        <strain evidence="1 2">E1205</strain>
    </source>
</reference>
<evidence type="ECO:0000313" key="1">
    <source>
        <dbReference type="EMBL" id="RIA22241.1"/>
    </source>
</evidence>
<dbReference type="RefSeq" id="WP_119693462.1">
    <property type="nucleotide sequence ID" value="NZ_QXDA01000004.1"/>
</dbReference>
<proteinExistence type="predicted"/>